<gene>
    <name evidence="1" type="ORF">P253_02622</name>
</gene>
<sequence>MYIKPWITLGGLAAVLGLGGCQTLSNTTEKVSDQVTGLFSSKDKAP</sequence>
<protein>
    <submittedName>
        <fullName evidence="1">Uncharacterized protein</fullName>
    </submittedName>
</protein>
<dbReference type="PROSITE" id="PS51257">
    <property type="entry name" value="PROKAR_LIPOPROTEIN"/>
    <property type="match status" value="1"/>
</dbReference>
<dbReference type="PATRIC" id="fig|1341679.3.peg.2540"/>
<evidence type="ECO:0000313" key="2">
    <source>
        <dbReference type="Proteomes" id="UP000018415"/>
    </source>
</evidence>
<proteinExistence type="predicted"/>
<keyword evidence="2" id="KW-1185">Reference proteome</keyword>
<dbReference type="EMBL" id="AYET01000007">
    <property type="protein sequence ID" value="ESK47067.1"/>
    <property type="molecule type" value="Genomic_DNA"/>
</dbReference>
<evidence type="ECO:0000313" key="1">
    <source>
        <dbReference type="EMBL" id="ESK47067.1"/>
    </source>
</evidence>
<accession>V2U9T0</accession>
<dbReference type="Proteomes" id="UP000018415">
    <property type="component" value="Unassembled WGS sequence"/>
</dbReference>
<dbReference type="AlphaFoldDB" id="V2U9T0"/>
<dbReference type="HOGENOM" id="CLU_3178976_0_0_6"/>
<name>V2U9T0_9GAMM</name>
<organism evidence="1 2">
    <name type="scientific">Acinetobacter indicus CIP 110367</name>
    <dbReference type="NCBI Taxonomy" id="1341679"/>
    <lineage>
        <taxon>Bacteria</taxon>
        <taxon>Pseudomonadati</taxon>
        <taxon>Pseudomonadota</taxon>
        <taxon>Gammaproteobacteria</taxon>
        <taxon>Moraxellales</taxon>
        <taxon>Moraxellaceae</taxon>
        <taxon>Acinetobacter</taxon>
    </lineage>
</organism>
<reference evidence="1 2" key="1">
    <citation type="submission" date="2013-10" db="EMBL/GenBank/DDBJ databases">
        <title>The Genome Sequence of Acinetobacter indicus CIP 110367.</title>
        <authorList>
            <consortium name="The Broad Institute Genomics Platform"/>
            <consortium name="The Broad Institute Genome Sequencing Center for Infectious Disease"/>
            <person name="Cerqueira G."/>
            <person name="Feldgarden M."/>
            <person name="Courvalin P."/>
            <person name="Grillot-Courvalin C."/>
            <person name="Clermont D."/>
            <person name="Rocha E."/>
            <person name="Yoon E.-J."/>
            <person name="Nemec A."/>
            <person name="Young S.K."/>
            <person name="Zeng Q."/>
            <person name="Gargeya S."/>
            <person name="Fitzgerald M."/>
            <person name="Abouelleil A."/>
            <person name="Alvarado L."/>
            <person name="Berlin A.M."/>
            <person name="Chapman S.B."/>
            <person name="Gainer-Dewar J."/>
            <person name="Goldberg J."/>
            <person name="Gnerre S."/>
            <person name="Griggs A."/>
            <person name="Gujja S."/>
            <person name="Hansen M."/>
            <person name="Howarth C."/>
            <person name="Imamovic A."/>
            <person name="Ireland A."/>
            <person name="Larimer J."/>
            <person name="McCowan C."/>
            <person name="Murphy C."/>
            <person name="Pearson M."/>
            <person name="Poon T.W."/>
            <person name="Priest M."/>
            <person name="Roberts A."/>
            <person name="Saif S."/>
            <person name="Shea T."/>
            <person name="Sykes S."/>
            <person name="Wortman J."/>
            <person name="Nusbaum C."/>
            <person name="Birren B."/>
        </authorList>
    </citation>
    <scope>NUCLEOTIDE SEQUENCE [LARGE SCALE GENOMIC DNA]</scope>
    <source>
        <strain evidence="1 2">CIP 110367</strain>
    </source>
</reference>
<comment type="caution">
    <text evidence="1">The sequence shown here is derived from an EMBL/GenBank/DDBJ whole genome shotgun (WGS) entry which is preliminary data.</text>
</comment>